<gene>
    <name evidence="2" type="ORF">Anapl_04429</name>
</gene>
<accession>R0M751</accession>
<evidence type="ECO:0000256" key="1">
    <source>
        <dbReference type="SAM" id="MobiDB-lite"/>
    </source>
</evidence>
<keyword evidence="3" id="KW-1185">Reference proteome</keyword>
<evidence type="ECO:0000313" key="3">
    <source>
        <dbReference type="Proteomes" id="UP000296049"/>
    </source>
</evidence>
<protein>
    <submittedName>
        <fullName evidence="2">Uncharacterized protein</fullName>
    </submittedName>
</protein>
<proteinExistence type="predicted"/>
<reference evidence="3" key="1">
    <citation type="journal article" date="2013" name="Nat. Genet.">
        <title>The duck genome and transcriptome provide insight into an avian influenza virus reservoir species.</title>
        <authorList>
            <person name="Huang Y."/>
            <person name="Li Y."/>
            <person name="Burt D.W."/>
            <person name="Chen H."/>
            <person name="Zhang Y."/>
            <person name="Qian W."/>
            <person name="Kim H."/>
            <person name="Gan S."/>
            <person name="Zhao Y."/>
            <person name="Li J."/>
            <person name="Yi K."/>
            <person name="Feng H."/>
            <person name="Zhu P."/>
            <person name="Li B."/>
            <person name="Liu Q."/>
            <person name="Fairley S."/>
            <person name="Magor K.E."/>
            <person name="Du Z."/>
            <person name="Hu X."/>
            <person name="Goodman L."/>
            <person name="Tafer H."/>
            <person name="Vignal A."/>
            <person name="Lee T."/>
            <person name="Kim K.W."/>
            <person name="Sheng Z."/>
            <person name="An Y."/>
            <person name="Searle S."/>
            <person name="Herrero J."/>
            <person name="Groenen M.A."/>
            <person name="Crooijmans R.P."/>
            <person name="Faraut T."/>
            <person name="Cai Q."/>
            <person name="Webster R.G."/>
            <person name="Aldridge J.R."/>
            <person name="Warren W.C."/>
            <person name="Bartschat S."/>
            <person name="Kehr S."/>
            <person name="Marz M."/>
            <person name="Stadler P.F."/>
            <person name="Smith J."/>
            <person name="Kraus R.H."/>
            <person name="Zhao Y."/>
            <person name="Ren L."/>
            <person name="Fei J."/>
            <person name="Morisson M."/>
            <person name="Kaiser P."/>
            <person name="Griffin D.K."/>
            <person name="Rao M."/>
            <person name="Pitel F."/>
            <person name="Wang J."/>
            <person name="Li N."/>
        </authorList>
    </citation>
    <scope>NUCLEOTIDE SEQUENCE [LARGE SCALE GENOMIC DNA]</scope>
</reference>
<dbReference type="AlphaFoldDB" id="R0M751"/>
<dbReference type="EMBL" id="KB742443">
    <property type="protein sequence ID" value="EOB08488.1"/>
    <property type="molecule type" value="Genomic_DNA"/>
</dbReference>
<evidence type="ECO:0000313" key="2">
    <source>
        <dbReference type="EMBL" id="EOB08488.1"/>
    </source>
</evidence>
<name>R0M751_ANAPL</name>
<feature type="region of interest" description="Disordered" evidence="1">
    <location>
        <begin position="162"/>
        <end position="187"/>
    </location>
</feature>
<dbReference type="Proteomes" id="UP000296049">
    <property type="component" value="Unassembled WGS sequence"/>
</dbReference>
<sequence>MEIQTHGAIITIWVHNNNEELQKSIYINFDENSFSYRSQYYLYIGHSFNVVFKSFQQAALHNLLPFTQTLLLTEKNTITDEHQFMASWLKRKQKNQVQKLQSKTQITSQQITRIWNTYQVNEARTTERKGVKIVCYCQVLFGKRRKLMKQEKDYKMKNEACQKKDNRKNPRHLFQATSGVCEARRGS</sequence>
<organism evidence="2 3">
    <name type="scientific">Anas platyrhynchos</name>
    <name type="common">Mallard</name>
    <name type="synonym">Anas boschas</name>
    <dbReference type="NCBI Taxonomy" id="8839"/>
    <lineage>
        <taxon>Eukaryota</taxon>
        <taxon>Metazoa</taxon>
        <taxon>Chordata</taxon>
        <taxon>Craniata</taxon>
        <taxon>Vertebrata</taxon>
        <taxon>Euteleostomi</taxon>
        <taxon>Archelosauria</taxon>
        <taxon>Archosauria</taxon>
        <taxon>Dinosauria</taxon>
        <taxon>Saurischia</taxon>
        <taxon>Theropoda</taxon>
        <taxon>Coelurosauria</taxon>
        <taxon>Aves</taxon>
        <taxon>Neognathae</taxon>
        <taxon>Galloanserae</taxon>
        <taxon>Anseriformes</taxon>
        <taxon>Anatidae</taxon>
        <taxon>Anatinae</taxon>
        <taxon>Anas</taxon>
    </lineage>
</organism>